<dbReference type="InterPro" id="IPR023213">
    <property type="entry name" value="CAT-like_dom_sf"/>
</dbReference>
<sequence>MGVAVRKSSPVVVTPSEPVETTTRTIKLSSFDVGLYTIPATALLMFEQPIHDAAETIQRALSRALVHYYPIAGRIVGAGADGSEVHIHCNGEGVAFISASIDCALKEAMSLDRSPGARTLLDELAVYYPAMRCGPTDPLLLMQVTEFSCGGLDGSLPSRPQPTVSLSPLMMSDPLEGLACLDITVPSRVVNRIKDEYASRFYGQTCTSFDVVSAVLWQCRTRAIMSDPETPALFLFGVNLRQYLGAKKGYYGNCATGQPVVATSGVVAIGDIMDLVAMIKESKEKMSFVTVLERNQWFLDHINKGSLVHGT</sequence>
<proteinExistence type="inferred from homology"/>
<dbReference type="EMBL" id="OZ075134">
    <property type="protein sequence ID" value="CAL4993620.1"/>
    <property type="molecule type" value="Genomic_DNA"/>
</dbReference>
<comment type="similarity">
    <text evidence="1">Belongs to the plant acyltransferase family.</text>
</comment>
<dbReference type="Pfam" id="PF02458">
    <property type="entry name" value="Transferase"/>
    <property type="match status" value="2"/>
</dbReference>
<dbReference type="Gene3D" id="3.30.559.10">
    <property type="entry name" value="Chloramphenicol acetyltransferase-like domain"/>
    <property type="match status" value="2"/>
</dbReference>
<name>A0ABC9B3K5_9POAL</name>
<organism evidence="2 3">
    <name type="scientific">Urochloa decumbens</name>
    <dbReference type="NCBI Taxonomy" id="240449"/>
    <lineage>
        <taxon>Eukaryota</taxon>
        <taxon>Viridiplantae</taxon>
        <taxon>Streptophyta</taxon>
        <taxon>Embryophyta</taxon>
        <taxon>Tracheophyta</taxon>
        <taxon>Spermatophyta</taxon>
        <taxon>Magnoliopsida</taxon>
        <taxon>Liliopsida</taxon>
        <taxon>Poales</taxon>
        <taxon>Poaceae</taxon>
        <taxon>PACMAD clade</taxon>
        <taxon>Panicoideae</taxon>
        <taxon>Panicodae</taxon>
        <taxon>Paniceae</taxon>
        <taxon>Melinidinae</taxon>
        <taxon>Urochloa</taxon>
    </lineage>
</organism>
<evidence type="ECO:0000256" key="1">
    <source>
        <dbReference type="ARBA" id="ARBA00009861"/>
    </source>
</evidence>
<protein>
    <submittedName>
        <fullName evidence="2">Uncharacterized protein</fullName>
    </submittedName>
</protein>
<reference evidence="3" key="1">
    <citation type="submission" date="2024-06" db="EMBL/GenBank/DDBJ databases">
        <authorList>
            <person name="Ryan C."/>
        </authorList>
    </citation>
    <scope>NUCLEOTIDE SEQUENCE [LARGE SCALE GENOMIC DNA]</scope>
</reference>
<evidence type="ECO:0000313" key="2">
    <source>
        <dbReference type="EMBL" id="CAL4993620.1"/>
    </source>
</evidence>
<reference evidence="2 3" key="2">
    <citation type="submission" date="2024-10" db="EMBL/GenBank/DDBJ databases">
        <authorList>
            <person name="Ryan C."/>
        </authorList>
    </citation>
    <scope>NUCLEOTIDE SEQUENCE [LARGE SCALE GENOMIC DNA]</scope>
</reference>
<dbReference type="Proteomes" id="UP001497457">
    <property type="component" value="Chromosome 24b"/>
</dbReference>
<gene>
    <name evidence="2" type="ORF">URODEC1_LOCUS61595</name>
</gene>
<accession>A0ABC9B3K5</accession>
<dbReference type="GO" id="GO:0016747">
    <property type="term" value="F:acyltransferase activity, transferring groups other than amino-acyl groups"/>
    <property type="evidence" value="ECO:0007669"/>
    <property type="project" value="UniProtKB-ARBA"/>
</dbReference>
<dbReference type="PANTHER" id="PTHR31147">
    <property type="entry name" value="ACYL TRANSFERASE 4"/>
    <property type="match status" value="1"/>
</dbReference>
<evidence type="ECO:0000313" key="3">
    <source>
        <dbReference type="Proteomes" id="UP001497457"/>
    </source>
</evidence>
<dbReference type="InterPro" id="IPR050898">
    <property type="entry name" value="Plant_acyltransferase"/>
</dbReference>
<dbReference type="PANTHER" id="PTHR31147:SF61">
    <property type="entry name" value="ACYL TRANSFERASE 15"/>
    <property type="match status" value="1"/>
</dbReference>
<keyword evidence="3" id="KW-1185">Reference proteome</keyword>
<dbReference type="AlphaFoldDB" id="A0ABC9B3K5"/>